<organism evidence="1 2">
    <name type="scientific">Spirodela intermedia</name>
    <name type="common">Intermediate duckweed</name>
    <dbReference type="NCBI Taxonomy" id="51605"/>
    <lineage>
        <taxon>Eukaryota</taxon>
        <taxon>Viridiplantae</taxon>
        <taxon>Streptophyta</taxon>
        <taxon>Embryophyta</taxon>
        <taxon>Tracheophyta</taxon>
        <taxon>Spermatophyta</taxon>
        <taxon>Magnoliopsida</taxon>
        <taxon>Liliopsida</taxon>
        <taxon>Araceae</taxon>
        <taxon>Lemnoideae</taxon>
        <taxon>Spirodela</taxon>
    </lineage>
</organism>
<sequence>MYDIVRRMEIGLCKMEQVHLGEMRVGSKIHCFQEWCMVLSEEWLGFCNISRYKVSK</sequence>
<accession>A0A7I8LNE8</accession>
<evidence type="ECO:0000313" key="2">
    <source>
        <dbReference type="Proteomes" id="UP000663760"/>
    </source>
</evidence>
<protein>
    <submittedName>
        <fullName evidence="1">Uncharacterized protein</fullName>
    </submittedName>
</protein>
<proteinExistence type="predicted"/>
<keyword evidence="2" id="KW-1185">Reference proteome</keyword>
<dbReference type="Proteomes" id="UP000663760">
    <property type="component" value="Chromosome 18"/>
</dbReference>
<dbReference type="AlphaFoldDB" id="A0A7I8LNE8"/>
<dbReference type="EMBL" id="LR746281">
    <property type="protein sequence ID" value="CAA7410788.1"/>
    <property type="molecule type" value="Genomic_DNA"/>
</dbReference>
<name>A0A7I8LNE8_SPIIN</name>
<evidence type="ECO:0000313" key="1">
    <source>
        <dbReference type="EMBL" id="CAA7410788.1"/>
    </source>
</evidence>
<gene>
    <name evidence="1" type="ORF">SI8410_18021466</name>
</gene>
<reference evidence="1" key="1">
    <citation type="submission" date="2020-02" db="EMBL/GenBank/DDBJ databases">
        <authorList>
            <person name="Scholz U."/>
            <person name="Mascher M."/>
            <person name="Fiebig A."/>
        </authorList>
    </citation>
    <scope>NUCLEOTIDE SEQUENCE</scope>
</reference>